<evidence type="ECO:0000259" key="1">
    <source>
        <dbReference type="Pfam" id="PF01408"/>
    </source>
</evidence>
<feature type="domain" description="Gfo/Idh/MocA-like oxidoreductase N-terminal" evidence="1">
    <location>
        <begin position="5"/>
        <end position="131"/>
    </location>
</feature>
<dbReference type="InterPro" id="IPR000683">
    <property type="entry name" value="Gfo/Idh/MocA-like_OxRdtase_N"/>
</dbReference>
<protein>
    <submittedName>
        <fullName evidence="3">Oxidoreductase family protein</fullName>
    </submittedName>
</protein>
<dbReference type="EMBL" id="JANBVO010000010">
    <property type="protein sequence ID" value="KAJ9149416.1"/>
    <property type="molecule type" value="Genomic_DNA"/>
</dbReference>
<evidence type="ECO:0000313" key="4">
    <source>
        <dbReference type="Proteomes" id="UP001174694"/>
    </source>
</evidence>
<dbReference type="Pfam" id="PF01408">
    <property type="entry name" value="GFO_IDH_MocA"/>
    <property type="match status" value="1"/>
</dbReference>
<organism evidence="3 4">
    <name type="scientific">Pleurostoma richardsiae</name>
    <dbReference type="NCBI Taxonomy" id="41990"/>
    <lineage>
        <taxon>Eukaryota</taxon>
        <taxon>Fungi</taxon>
        <taxon>Dikarya</taxon>
        <taxon>Ascomycota</taxon>
        <taxon>Pezizomycotina</taxon>
        <taxon>Sordariomycetes</taxon>
        <taxon>Sordariomycetidae</taxon>
        <taxon>Calosphaeriales</taxon>
        <taxon>Pleurostomataceae</taxon>
        <taxon>Pleurostoma</taxon>
    </lineage>
</organism>
<name>A0AA38VSG0_9PEZI</name>
<gene>
    <name evidence="3" type="ORF">NKR23_g4387</name>
</gene>
<sequence>MASPIRVGLIGLSSSATTSWASAAHLPYLLSPRGRARYQIVALCNSTAAAAASAIAHYGLDAAAVRAYGDPAALAADPAVQLVVVVTRVDRHFGTALPAARAGKDLLVEWPVAENAGRARELARAVAEAGAKNGGRGPARTAVGSQGRLAPVVGKVREVLASGRIGKVLSVEVRAAGGTIDREVLPAGLKYFTQREVGGNIVTIGFAHLFDFVQSAVGEAQDIRARTQIQRPDVRVRDPSTGAIAETVRSDVPDLVVVTAALAPSATVAAGGATLLVRYRRGQPFKGEPALEWTVNGEKGELRLVAPAGVALNADAYGGGVAVEVHDFAADEVVPVEWEWPAWQEELPVRARNIAALYEAFADGEEDKYLTLEGAVRRHEQVDAILAGSPA</sequence>
<keyword evidence="4" id="KW-1185">Reference proteome</keyword>
<evidence type="ECO:0000313" key="3">
    <source>
        <dbReference type="EMBL" id="KAJ9149416.1"/>
    </source>
</evidence>
<dbReference type="PANTHER" id="PTHR43708:SF1">
    <property type="entry name" value="GALACTOSE_LACTOSE METABOLISM REGULATORY PROTEIN GAL80"/>
    <property type="match status" value="1"/>
</dbReference>
<dbReference type="Gene3D" id="3.40.50.720">
    <property type="entry name" value="NAD(P)-binding Rossmann-like Domain"/>
    <property type="match status" value="1"/>
</dbReference>
<dbReference type="InterPro" id="IPR036291">
    <property type="entry name" value="NAD(P)-bd_dom_sf"/>
</dbReference>
<dbReference type="Pfam" id="PF22685">
    <property type="entry name" value="Gal80p_C-like"/>
    <property type="match status" value="1"/>
</dbReference>
<dbReference type="PANTHER" id="PTHR43708">
    <property type="entry name" value="CONSERVED EXPRESSED OXIDOREDUCTASE (EUROFUNG)"/>
    <property type="match status" value="1"/>
</dbReference>
<dbReference type="InterPro" id="IPR055080">
    <property type="entry name" value="Gal80p-like_C"/>
</dbReference>
<reference evidence="3" key="1">
    <citation type="submission" date="2022-07" db="EMBL/GenBank/DDBJ databases">
        <title>Fungi with potential for degradation of polypropylene.</title>
        <authorList>
            <person name="Gostincar C."/>
        </authorList>
    </citation>
    <scope>NUCLEOTIDE SEQUENCE</scope>
    <source>
        <strain evidence="3">EXF-13308</strain>
    </source>
</reference>
<dbReference type="GO" id="GO:0000166">
    <property type="term" value="F:nucleotide binding"/>
    <property type="evidence" value="ECO:0007669"/>
    <property type="project" value="InterPro"/>
</dbReference>
<dbReference type="SUPFAM" id="SSF55347">
    <property type="entry name" value="Glyceraldehyde-3-phosphate dehydrogenase-like, C-terminal domain"/>
    <property type="match status" value="1"/>
</dbReference>
<comment type="caution">
    <text evidence="3">The sequence shown here is derived from an EMBL/GenBank/DDBJ whole genome shotgun (WGS) entry which is preliminary data.</text>
</comment>
<dbReference type="AlphaFoldDB" id="A0AA38VSG0"/>
<dbReference type="InterPro" id="IPR051317">
    <property type="entry name" value="Gfo/Idh/MocA_oxidoreduct"/>
</dbReference>
<proteinExistence type="predicted"/>
<dbReference type="Gene3D" id="3.30.360.10">
    <property type="entry name" value="Dihydrodipicolinate Reductase, domain 2"/>
    <property type="match status" value="1"/>
</dbReference>
<accession>A0AA38VSG0</accession>
<dbReference type="Proteomes" id="UP001174694">
    <property type="component" value="Unassembled WGS sequence"/>
</dbReference>
<evidence type="ECO:0000259" key="2">
    <source>
        <dbReference type="Pfam" id="PF22685"/>
    </source>
</evidence>
<dbReference type="SUPFAM" id="SSF51735">
    <property type="entry name" value="NAD(P)-binding Rossmann-fold domains"/>
    <property type="match status" value="1"/>
</dbReference>
<feature type="domain" description="Gal80p-like C-terminal" evidence="2">
    <location>
        <begin position="151"/>
        <end position="304"/>
    </location>
</feature>